<dbReference type="PROSITE" id="PS51421">
    <property type="entry name" value="RAS"/>
    <property type="match status" value="1"/>
</dbReference>
<evidence type="ECO:0000256" key="2">
    <source>
        <dbReference type="ARBA" id="ARBA00023134"/>
    </source>
</evidence>
<dbReference type="InterPro" id="IPR005225">
    <property type="entry name" value="Small_GTP-bd"/>
</dbReference>
<dbReference type="PROSITE" id="PS51419">
    <property type="entry name" value="RAB"/>
    <property type="match status" value="1"/>
</dbReference>
<reference evidence="4" key="1">
    <citation type="journal article" date="2010" name="J. Eukaryot. Microbiol.">
        <title>Marked amplification and diversification of products of ras genes from rat brain, Rab GTPases, in the ciliates Tetrahymena thermophila and Paramecium tetraurelia.</title>
        <authorList>
            <person name="Saito-Nakano Y."/>
            <person name="Nakahara T."/>
            <person name="Nakano K."/>
            <person name="Nozaki T."/>
            <person name="Numata O."/>
        </authorList>
    </citation>
    <scope>NUCLEOTIDE SEQUENCE</scope>
</reference>
<feature type="compositionally biased region" description="Low complexity" evidence="3">
    <location>
        <begin position="212"/>
        <end position="233"/>
    </location>
</feature>
<dbReference type="Gene3D" id="3.40.50.300">
    <property type="entry name" value="P-loop containing nucleotide triphosphate hydrolases"/>
    <property type="match status" value="1"/>
</dbReference>
<dbReference type="OMA" id="MEADPFI"/>
<feature type="compositionally biased region" description="Polar residues" evidence="3">
    <location>
        <begin position="196"/>
        <end position="211"/>
    </location>
</feature>
<dbReference type="PRINTS" id="PR00449">
    <property type="entry name" value="RASTRNSFRMNG"/>
</dbReference>
<evidence type="ECO:0000256" key="1">
    <source>
        <dbReference type="ARBA" id="ARBA00022741"/>
    </source>
</evidence>
<dbReference type="SUPFAM" id="SSF52540">
    <property type="entry name" value="P-loop containing nucleoside triphosphate hydrolases"/>
    <property type="match status" value="1"/>
</dbReference>
<organism evidence="4">
    <name type="scientific">Tetrahymena thermophila</name>
    <dbReference type="NCBI Taxonomy" id="5911"/>
    <lineage>
        <taxon>Eukaryota</taxon>
        <taxon>Sar</taxon>
        <taxon>Alveolata</taxon>
        <taxon>Ciliophora</taxon>
        <taxon>Intramacronucleata</taxon>
        <taxon>Oligohymenophorea</taxon>
        <taxon>Hymenostomatida</taxon>
        <taxon>Tetrahymenina</taxon>
        <taxon>Tetrahymenidae</taxon>
        <taxon>Tetrahymena</taxon>
    </lineage>
</organism>
<dbReference type="CDD" id="cd00154">
    <property type="entry name" value="Rab"/>
    <property type="match status" value="1"/>
</dbReference>
<dbReference type="SMR" id="E1CB17"/>
<dbReference type="EMBL" id="AB365927">
    <property type="protein sequence ID" value="BAJ21307.1"/>
    <property type="molecule type" value="mRNA"/>
</dbReference>
<feature type="region of interest" description="Disordered" evidence="3">
    <location>
        <begin position="189"/>
        <end position="233"/>
    </location>
</feature>
<dbReference type="InterPro" id="IPR027417">
    <property type="entry name" value="P-loop_NTPase"/>
</dbReference>
<dbReference type="AlphaFoldDB" id="E1CB17"/>
<gene>
    <name evidence="4" type="primary">RABX12</name>
</gene>
<evidence type="ECO:0000313" key="4">
    <source>
        <dbReference type="EMBL" id="BAJ21307.1"/>
    </source>
</evidence>
<proteinExistence type="evidence at transcript level"/>
<evidence type="ECO:0000256" key="3">
    <source>
        <dbReference type="SAM" id="MobiDB-lite"/>
    </source>
</evidence>
<sequence length="233" mass="26161">MSDNVFIKIIVVGEQNVGKTCILARYSRDQFDTTCPPTLGMDFQSKLLEYKGKTIRLQLWDIAGQERYNSVSKLYVRGAYGALIVADVKEEESLQNTLKWKKMIEDSCDQKNGKPIPMILVQNKVDELKGVGQIQDFQKESYLKSFAQQNGFNGALQVSAKDNTNIPDIFNMLIDEIISQGFLSNFDTSVPDKNYNRPSNNDNYSNPQKITSQQLQKNAQSSSSSKKNSGGCC</sequence>
<dbReference type="NCBIfam" id="TIGR00231">
    <property type="entry name" value="small_GTP"/>
    <property type="match status" value="1"/>
</dbReference>
<dbReference type="PANTHER" id="PTHR47977">
    <property type="entry name" value="RAS-RELATED PROTEIN RAB"/>
    <property type="match status" value="1"/>
</dbReference>
<name>E1CB17_TETTH</name>
<accession>E1CB17</accession>
<dbReference type="SMART" id="SM00174">
    <property type="entry name" value="RHO"/>
    <property type="match status" value="1"/>
</dbReference>
<dbReference type="SMART" id="SM00173">
    <property type="entry name" value="RAS"/>
    <property type="match status" value="1"/>
</dbReference>
<dbReference type="GO" id="GO:0005525">
    <property type="term" value="F:GTP binding"/>
    <property type="evidence" value="ECO:0007669"/>
    <property type="project" value="UniProtKB-KW"/>
</dbReference>
<dbReference type="SMART" id="SM00176">
    <property type="entry name" value="RAN"/>
    <property type="match status" value="1"/>
</dbReference>
<keyword evidence="2" id="KW-0342">GTP-binding</keyword>
<dbReference type="InterPro" id="IPR050227">
    <property type="entry name" value="Rab"/>
</dbReference>
<protein>
    <submittedName>
        <fullName evidence="4">Rab-family small GTPase RabX12</fullName>
    </submittedName>
</protein>
<keyword evidence="1" id="KW-0547">Nucleotide-binding</keyword>
<dbReference type="Pfam" id="PF00071">
    <property type="entry name" value="Ras"/>
    <property type="match status" value="1"/>
</dbReference>
<dbReference type="FunFam" id="3.40.50.300:FF:001800">
    <property type="entry name" value="Rab family GTPase"/>
    <property type="match status" value="1"/>
</dbReference>
<dbReference type="SMART" id="SM00175">
    <property type="entry name" value="RAB"/>
    <property type="match status" value="1"/>
</dbReference>
<dbReference type="GO" id="GO:0003924">
    <property type="term" value="F:GTPase activity"/>
    <property type="evidence" value="ECO:0007669"/>
    <property type="project" value="InterPro"/>
</dbReference>
<dbReference type="InterPro" id="IPR001806">
    <property type="entry name" value="Small_GTPase"/>
</dbReference>